<gene>
    <name evidence="2" type="ORF">D7Z96_20550</name>
</gene>
<evidence type="ECO:0000313" key="3">
    <source>
        <dbReference type="Proteomes" id="UP000273159"/>
    </source>
</evidence>
<proteinExistence type="predicted"/>
<dbReference type="Pfam" id="PF00596">
    <property type="entry name" value="Aldolase_II"/>
    <property type="match status" value="1"/>
</dbReference>
<organism evidence="2 3">
    <name type="scientific">Pseudarthrobacter phenanthrenivorans</name>
    <name type="common">Arthrobacter phenanthrenivorans</name>
    <dbReference type="NCBI Taxonomy" id="361575"/>
    <lineage>
        <taxon>Bacteria</taxon>
        <taxon>Bacillati</taxon>
        <taxon>Actinomycetota</taxon>
        <taxon>Actinomycetes</taxon>
        <taxon>Micrococcales</taxon>
        <taxon>Micrococcaceae</taxon>
        <taxon>Pseudarthrobacter</taxon>
    </lineage>
</organism>
<reference evidence="3" key="2">
    <citation type="submission" date="2018-10" db="EMBL/GenBank/DDBJ databases">
        <authorList>
            <person name="Wang Y."/>
            <person name="Wang J."/>
            <person name="Yang X."/>
            <person name="Wang Z."/>
            <person name="Huang Y."/>
        </authorList>
    </citation>
    <scope>NUCLEOTIDE SEQUENCE [LARGE SCALE GENOMIC DNA]</scope>
    <source>
        <strain evidence="3">J015</strain>
    </source>
</reference>
<comment type="caution">
    <text evidence="2">The sequence shown here is derived from an EMBL/GenBank/DDBJ whole genome shotgun (WGS) entry which is preliminary data.</text>
</comment>
<dbReference type="SUPFAM" id="SSF53639">
    <property type="entry name" value="AraD/HMP-PK domain-like"/>
    <property type="match status" value="1"/>
</dbReference>
<dbReference type="InterPro" id="IPR001303">
    <property type="entry name" value="Aldolase_II/adducin_N"/>
</dbReference>
<dbReference type="Gene3D" id="3.40.225.10">
    <property type="entry name" value="Class II aldolase/adducin N-terminal domain"/>
    <property type="match status" value="1"/>
</dbReference>
<protein>
    <recommendedName>
        <fullName evidence="1">Class II aldolase/adducin N-terminal domain-containing protein</fullName>
    </recommendedName>
</protein>
<dbReference type="Proteomes" id="UP000273159">
    <property type="component" value="Unassembled WGS sequence"/>
</dbReference>
<dbReference type="AlphaFoldDB" id="A0A3B0FCB0"/>
<dbReference type="EMBL" id="RBNH01000040">
    <property type="protein sequence ID" value="RKO19412.1"/>
    <property type="molecule type" value="Genomic_DNA"/>
</dbReference>
<name>A0A3B0FCB0_PSEPS</name>
<evidence type="ECO:0000313" key="2">
    <source>
        <dbReference type="EMBL" id="RKO19412.1"/>
    </source>
</evidence>
<sequence length="103" mass="11337">MVPGTQPRSSTSATVCSRCCEHGRRHRSCFGVRSSRERDSNSLPPGWSVPNELRLHLAVLRSRQEMRAVVHAHPPAVVAMTLVGQRIGPSSGHSIFWQCISPP</sequence>
<reference evidence="2 3" key="1">
    <citation type="submission" date="2018-10" db="EMBL/GenBank/DDBJ databases">
        <title>Genome-guide identification and characterization of bacteria that degrade polycyclic aromatic hydrocarbons and resist hexavalent chromium simultaneously.</title>
        <authorList>
            <person name="Feng H."/>
        </authorList>
    </citation>
    <scope>NUCLEOTIDE SEQUENCE [LARGE SCALE GENOMIC DNA]</scope>
    <source>
        <strain evidence="2 3">J015</strain>
    </source>
</reference>
<accession>A0A3B0FCB0</accession>
<dbReference type="InterPro" id="IPR036409">
    <property type="entry name" value="Aldolase_II/adducin_N_sf"/>
</dbReference>
<evidence type="ECO:0000259" key="1">
    <source>
        <dbReference type="Pfam" id="PF00596"/>
    </source>
</evidence>
<feature type="domain" description="Class II aldolase/adducin N-terminal" evidence="1">
    <location>
        <begin position="48"/>
        <end position="89"/>
    </location>
</feature>